<feature type="compositionally biased region" description="Basic and acidic residues" evidence="1">
    <location>
        <begin position="573"/>
        <end position="587"/>
    </location>
</feature>
<dbReference type="InParanoid" id="A0A409XFE7"/>
<keyword evidence="4" id="KW-1185">Reference proteome</keyword>
<feature type="compositionally biased region" description="Polar residues" evidence="1">
    <location>
        <begin position="669"/>
        <end position="680"/>
    </location>
</feature>
<keyword evidence="2" id="KW-0812">Transmembrane</keyword>
<dbReference type="Proteomes" id="UP000283269">
    <property type="component" value="Unassembled WGS sequence"/>
</dbReference>
<feature type="region of interest" description="Disordered" evidence="1">
    <location>
        <begin position="752"/>
        <end position="776"/>
    </location>
</feature>
<reference evidence="3 4" key="1">
    <citation type="journal article" date="2018" name="Evol. Lett.">
        <title>Horizontal gene cluster transfer increased hallucinogenic mushroom diversity.</title>
        <authorList>
            <person name="Reynolds H.T."/>
            <person name="Vijayakumar V."/>
            <person name="Gluck-Thaler E."/>
            <person name="Korotkin H.B."/>
            <person name="Matheny P.B."/>
            <person name="Slot J.C."/>
        </authorList>
    </citation>
    <scope>NUCLEOTIDE SEQUENCE [LARGE SCALE GENOMIC DNA]</scope>
    <source>
        <strain evidence="3 4">2631</strain>
    </source>
</reference>
<dbReference type="Gene3D" id="2.60.120.260">
    <property type="entry name" value="Galactose-binding domain-like"/>
    <property type="match status" value="2"/>
</dbReference>
<feature type="region of interest" description="Disordered" evidence="1">
    <location>
        <begin position="979"/>
        <end position="1007"/>
    </location>
</feature>
<keyword evidence="2" id="KW-1133">Transmembrane helix</keyword>
<comment type="caution">
    <text evidence="3">The sequence shown here is derived from an EMBL/GenBank/DDBJ whole genome shotgun (WGS) entry which is preliminary data.</text>
</comment>
<organism evidence="3 4">
    <name type="scientific">Psilocybe cyanescens</name>
    <dbReference type="NCBI Taxonomy" id="93625"/>
    <lineage>
        <taxon>Eukaryota</taxon>
        <taxon>Fungi</taxon>
        <taxon>Dikarya</taxon>
        <taxon>Basidiomycota</taxon>
        <taxon>Agaricomycotina</taxon>
        <taxon>Agaricomycetes</taxon>
        <taxon>Agaricomycetidae</taxon>
        <taxon>Agaricales</taxon>
        <taxon>Agaricineae</taxon>
        <taxon>Strophariaceae</taxon>
        <taxon>Psilocybe</taxon>
    </lineage>
</organism>
<feature type="region of interest" description="Disordered" evidence="1">
    <location>
        <begin position="887"/>
        <end position="908"/>
    </location>
</feature>
<feature type="compositionally biased region" description="Basic and acidic residues" evidence="1">
    <location>
        <begin position="417"/>
        <end position="436"/>
    </location>
</feature>
<name>A0A409XFE7_PSICY</name>
<feature type="region of interest" description="Disordered" evidence="1">
    <location>
        <begin position="362"/>
        <end position="387"/>
    </location>
</feature>
<feature type="compositionally biased region" description="Low complexity" evidence="1">
    <location>
        <begin position="808"/>
        <end position="817"/>
    </location>
</feature>
<keyword evidence="2" id="KW-0472">Membrane</keyword>
<dbReference type="AlphaFoldDB" id="A0A409XFE7"/>
<feature type="region of interest" description="Disordered" evidence="1">
    <location>
        <begin position="805"/>
        <end position="872"/>
    </location>
</feature>
<feature type="compositionally biased region" description="Basic and acidic residues" evidence="1">
    <location>
        <begin position="979"/>
        <end position="991"/>
    </location>
</feature>
<evidence type="ECO:0000256" key="2">
    <source>
        <dbReference type="SAM" id="Phobius"/>
    </source>
</evidence>
<dbReference type="OrthoDB" id="2576334at2759"/>
<feature type="compositionally biased region" description="Basic residues" evidence="1">
    <location>
        <begin position="447"/>
        <end position="458"/>
    </location>
</feature>
<evidence type="ECO:0000313" key="4">
    <source>
        <dbReference type="Proteomes" id="UP000283269"/>
    </source>
</evidence>
<evidence type="ECO:0000313" key="3">
    <source>
        <dbReference type="EMBL" id="PPQ89465.1"/>
    </source>
</evidence>
<gene>
    <name evidence="3" type="ORF">CVT25_011991</name>
</gene>
<proteinExistence type="predicted"/>
<feature type="compositionally biased region" description="Low complexity" evidence="1">
    <location>
        <begin position="526"/>
        <end position="550"/>
    </location>
</feature>
<dbReference type="EMBL" id="NHYD01001868">
    <property type="protein sequence ID" value="PPQ89465.1"/>
    <property type="molecule type" value="Genomic_DNA"/>
</dbReference>
<feature type="compositionally biased region" description="Polar residues" evidence="1">
    <location>
        <begin position="558"/>
        <end position="570"/>
    </location>
</feature>
<dbReference type="STRING" id="93625.A0A409XFE7"/>
<feature type="region of interest" description="Disordered" evidence="1">
    <location>
        <begin position="415"/>
        <end position="712"/>
    </location>
</feature>
<feature type="transmembrane region" description="Helical" evidence="2">
    <location>
        <begin position="303"/>
        <end position="327"/>
    </location>
</feature>
<evidence type="ECO:0000256" key="1">
    <source>
        <dbReference type="SAM" id="MobiDB-lite"/>
    </source>
</evidence>
<sequence>MENIVQFFVDDTSPTIHYSPFPDTLSTPNLGAGWNPYFNLSGFAASIGEVGNGTSLHITSLDGASLAFQWRGTGIQLQGNVTQASYSVIIDGRSVSMDPDAQAGGSILVNIEGLEDATHNITLTAQIPPGQNPPNSSMLVFDKAVITSSPIPVSSNASFRQDTIVDNDIAFLGRWSFETAPTGASLHSSSTSGDRATAVFNGTAFLIQGMTSPDAANYSVTLDNVTSSFSARSSFTDYESLLFFASGLDPNAMHSVEVRNQDGGELSLLVGGFSTASSPTSSGTSTPSPADAASSMSFPKGTIAAFILAGILAFVILAGVLFFFLWYRPRRRRTRQQEHHFITTELEQNPKATGVVDIASPGDGNYTKGADLEEHSPISPVDNQRNSGMSGFARWRREAMHGSFGGVSLPLHFRHSGSAEEKNRRNTIEERPRSELSDPPSLDSSARRKARAKSKGKARQITGRSWSPSFTLDLPLQQQERRSTGQTSRRITSMGRLSSFMAAEPSPQDLRNPAPPSYAVSISNRNSTQDSNSNYNSNSISNSNSVSNPSAGIPSGPRSVSYSPVNTSYPRTHFRENSHGFLLHEGEPSSDPDSPEGAYPPVQLTAPEVIPMRPLTRYDGGSLTTEDDPSITEPSTMRQVLRSLSPRTSEAPQRQSQWHEGRTRDSMLVSPSTESPTGHTSPEHEVEDQSRTGLIIKPLPRPPTSSSSEEDVVEVRDGVFLSVRATSPFHVDFDSRSARMATASDDSTDAAYASAISSKKPSRQSSGALRRLPDPPIISTRIPEFVQGTSRLPFRLTPIAIANPITVSSPQSPPKQSSDGHSDGVTSFLDLSVSREGSMRSRSILTGSDQERPTNEGRLSLPGVVEPKSRWSNTTVPSIATNLAAAAANDSSGESHKVSPSEARSTDSSTFPIAVQVNIPPSPHHIMDYNLPQARQSRTSRVSGFTQAGDHLHIHPSLEDMDSPTDSIPISVSDLHFRHSDSEDLSSRRNTVEGPTHPPLPGNFIEEYRSRPFDPSIIVNRVLGLPSPISTSADLSRSESTAVPTPSFSAFPQRSSNNTSNEQLNSSTTSGHPFS</sequence>
<accession>A0A409XFE7</accession>
<feature type="region of interest" description="Disordered" evidence="1">
    <location>
        <begin position="1028"/>
        <end position="1075"/>
    </location>
</feature>
<feature type="compositionally biased region" description="Basic and acidic residues" evidence="1">
    <location>
        <begin position="681"/>
        <end position="690"/>
    </location>
</feature>
<feature type="compositionally biased region" description="Polar residues" evidence="1">
    <location>
        <begin position="645"/>
        <end position="656"/>
    </location>
</feature>
<protein>
    <submittedName>
        <fullName evidence="3">Uncharacterized protein</fullName>
    </submittedName>
</protein>